<evidence type="ECO:0000256" key="1">
    <source>
        <dbReference type="SAM" id="MobiDB-lite"/>
    </source>
</evidence>
<feature type="region of interest" description="Disordered" evidence="1">
    <location>
        <begin position="583"/>
        <end position="627"/>
    </location>
</feature>
<feature type="compositionally biased region" description="Basic and acidic residues" evidence="1">
    <location>
        <begin position="737"/>
        <end position="754"/>
    </location>
</feature>
<dbReference type="Pfam" id="PF11223">
    <property type="entry name" value="DUF3020"/>
    <property type="match status" value="1"/>
</dbReference>
<feature type="compositionally biased region" description="Basic and acidic residues" evidence="1">
    <location>
        <begin position="99"/>
        <end position="109"/>
    </location>
</feature>
<feature type="domain" description="DUF3020" evidence="2">
    <location>
        <begin position="1407"/>
        <end position="1454"/>
    </location>
</feature>
<dbReference type="OrthoDB" id="5595797at2759"/>
<feature type="region of interest" description="Disordered" evidence="1">
    <location>
        <begin position="910"/>
        <end position="930"/>
    </location>
</feature>
<feature type="compositionally biased region" description="Polar residues" evidence="1">
    <location>
        <begin position="113"/>
        <end position="126"/>
    </location>
</feature>
<feature type="region of interest" description="Disordered" evidence="1">
    <location>
        <begin position="19"/>
        <end position="250"/>
    </location>
</feature>
<feature type="compositionally biased region" description="Basic and acidic residues" evidence="1">
    <location>
        <begin position="185"/>
        <end position="210"/>
    </location>
</feature>
<evidence type="ECO:0000313" key="3">
    <source>
        <dbReference type="EMBL" id="SCV03524.1"/>
    </source>
</evidence>
<feature type="region of interest" description="Disordered" evidence="1">
    <location>
        <begin position="482"/>
        <end position="522"/>
    </location>
</feature>
<evidence type="ECO:0000313" key="4">
    <source>
        <dbReference type="Proteomes" id="UP000191144"/>
    </source>
</evidence>
<feature type="compositionally biased region" description="Acidic residues" evidence="1">
    <location>
        <begin position="37"/>
        <end position="46"/>
    </location>
</feature>
<feature type="compositionally biased region" description="Polar residues" evidence="1">
    <location>
        <begin position="1564"/>
        <end position="1587"/>
    </location>
</feature>
<feature type="compositionally biased region" description="Polar residues" evidence="1">
    <location>
        <begin position="1091"/>
        <end position="1110"/>
    </location>
</feature>
<feature type="region of interest" description="Disordered" evidence="1">
    <location>
        <begin position="264"/>
        <end position="287"/>
    </location>
</feature>
<feature type="region of interest" description="Disordered" evidence="1">
    <location>
        <begin position="1320"/>
        <end position="1360"/>
    </location>
</feature>
<reference evidence="4" key="1">
    <citation type="submission" date="2016-03" db="EMBL/GenBank/DDBJ databases">
        <authorList>
            <person name="Devillers Hugo."/>
        </authorList>
    </citation>
    <scope>NUCLEOTIDE SEQUENCE [LARGE SCALE GENOMIC DNA]</scope>
</reference>
<proteinExistence type="predicted"/>
<feature type="compositionally biased region" description="Low complexity" evidence="1">
    <location>
        <begin position="406"/>
        <end position="415"/>
    </location>
</feature>
<feature type="compositionally biased region" description="Polar residues" evidence="1">
    <location>
        <begin position="1527"/>
        <end position="1547"/>
    </location>
</feature>
<feature type="compositionally biased region" description="Low complexity" evidence="1">
    <location>
        <begin position="1324"/>
        <end position="1338"/>
    </location>
</feature>
<dbReference type="EMBL" id="LT598480">
    <property type="protein sequence ID" value="SCV03524.1"/>
    <property type="molecule type" value="Genomic_DNA"/>
</dbReference>
<feature type="region of interest" description="Disordered" evidence="1">
    <location>
        <begin position="1091"/>
        <end position="1227"/>
    </location>
</feature>
<feature type="region of interest" description="Disordered" evidence="1">
    <location>
        <begin position="1516"/>
        <end position="1638"/>
    </location>
</feature>
<feature type="region of interest" description="Disordered" evidence="1">
    <location>
        <begin position="397"/>
        <end position="443"/>
    </location>
</feature>
<feature type="region of interest" description="Disordered" evidence="1">
    <location>
        <begin position="962"/>
        <end position="990"/>
    </location>
</feature>
<organism evidence="3 4">
    <name type="scientific">Lachancea meyersii CBS 8951</name>
    <dbReference type="NCBI Taxonomy" id="1266667"/>
    <lineage>
        <taxon>Eukaryota</taxon>
        <taxon>Fungi</taxon>
        <taxon>Dikarya</taxon>
        <taxon>Ascomycota</taxon>
        <taxon>Saccharomycotina</taxon>
        <taxon>Saccharomycetes</taxon>
        <taxon>Saccharomycetales</taxon>
        <taxon>Saccharomycetaceae</taxon>
        <taxon>Lachancea</taxon>
    </lineage>
</organism>
<keyword evidence="4" id="KW-1185">Reference proteome</keyword>
<sequence>MSTDQEELNLNELVGNLLAAHNEHDVPSQLDNSQAELPEEIPELPEESQTHGELEDEDLAAVVAQAIGGMEDHGSEEPGPFEAVQHDGEGSQSGATQEGPERTITKEEEWAQILQQGLLQESQLNPQEHIDDSMNMAGTENLDHDDEALRRAILESLQNLNVAESQPLPGKEPGESKGSHKKKEKGSSRKDKTKDKKTKKTDSKKDDKVSSSKKKSAKKKKDSSKKTSKDLPKHSISGTKAPKPSSDNDLLNFEDVIKGFMEQASNDAALQPKNNLPDESSVSGISDGIDAETRSLVENTLRAFESELLAGPTVTSKKPTSRSKNKTQFAKAKSNERRSYEGVQPIVQTLPLSKPKKIKPTDHSKKKKAAKKSSKEKDEYNEVDFSKALADMVNQVVNTTLSDQEPAVPAVPAAPTSSAGEARPELPNKTSVVSTGIPPAIDNNAALENDSAAVDGKSQKPIAKHQSQGLEALEHHGFDHLRPQKSIEDQPHPQREEARLDSRRASLEDSTEGPLLSFPDAKLITTTSDTSAAGDGFDLNQIMQNAMTMAFQGQVGQQISQSDLNDFNQQLQGYSVSSFLDGVRTSAKSKKKPSKKKNIGDKKTKTKSLKNKNSWDQDGLGSLMPAPGGGVMNFKDFKIKPTKLKAPKVDSSGVKSKKSKNTNKKTISSQELSAALHATAGSLPDLIQDLPKALDLQEIKKSGRPRKTPTTVPISDKFWRKRYKIAVTEAAARARRQRMDRNKANRKKLKEDRHARRQERHLKREEDRLNEENERKELEMIVARGPPYPLDLRLTKKGTPKKPYRRYTADEMKTRLSTMSAKFATARDIQARGLGVQRTKAHQFSVPRKVPIIDFTNSERSLKSDAHSNTFQKLGLYPPLIKIQSIDEKYAPEFPQRPGDPFITDQAAREEHMVRPKKKKHSSRYESLRSPKTVVHREKVVFHPPWSIPQFPPLALPVARRKKRSKLRTIEGSKNSKSSRRDGGKISAPSFVSGNKIIPSSLFPIINTLKAAARAKAAAGATPEEAGKHLGAMLRNARLTIAQVLARARSQGMRNYGSIKTLDDVKQLQTGSDQPKIKRTPIFSLSSIKAIKEQNQSTATPDTVRTSESSRPPHESKNPSLENIPSAVVAGDNPSEDKSSNQVLSSPSAEERLKGLVSSETTNVPSERVVDKTGIDDGPSSEGQYPEAGNNSDQKSDQVQTNSEISQNQASPDKVQDNDAHLKVSKPVQVVKLEDKGVEPMLAGASEFKQNDAQRIGNDLPPEVKVELARAINDIMNPREKARKKYTRRTTPVLNLEGLVPPASSISRIKPDRVLETSRENHFLSDSATSRSSTPLSSVKEKSQTRARTPVNKLGGPSKPAFDTKWQFTIPTENIKGQPLPLISILKRAKKYLNSEELTQLRKAMTNERKRKWREANASKNKDHDLRARLRKRANALFGTTDSALKNDWFNKEYLKRSLKKEPENGDETKQSIQELPTSITDHEVLSMIASLLGKEDVSRAIEKEIIDEANMVGPDRKAGRKKVKTAFTTTKLEQSSLQTPGPSSLNDAEKSEEKPRDHPAISGSKSESLSNSQGDQQKGTTQSSGESIDPIFSQITKRSRLDELACASDNSKRVKTGTHVESEPLKRPAYINLENTG</sequence>
<feature type="compositionally biased region" description="Basic and acidic residues" evidence="1">
    <location>
        <begin position="762"/>
        <end position="772"/>
    </location>
</feature>
<feature type="compositionally biased region" description="Basic residues" evidence="1">
    <location>
        <begin position="211"/>
        <end position="223"/>
    </location>
</feature>
<dbReference type="Proteomes" id="UP000191144">
    <property type="component" value="Chromosome H"/>
</dbReference>
<name>A0A1G4KGI5_9SACH</name>
<feature type="region of interest" description="Disordered" evidence="1">
    <location>
        <begin position="645"/>
        <end position="668"/>
    </location>
</feature>
<gene>
    <name evidence="3" type="ORF">LAME_0H11122G</name>
</gene>
<feature type="region of interest" description="Disordered" evidence="1">
    <location>
        <begin position="734"/>
        <end position="772"/>
    </location>
</feature>
<feature type="compositionally biased region" description="Polar residues" evidence="1">
    <location>
        <begin position="1189"/>
        <end position="1211"/>
    </location>
</feature>
<feature type="compositionally biased region" description="Basic and acidic residues" evidence="1">
    <location>
        <begin position="482"/>
        <end position="507"/>
    </location>
</feature>
<evidence type="ECO:0000259" key="2">
    <source>
        <dbReference type="Pfam" id="PF11223"/>
    </source>
</evidence>
<accession>A0A1G4KGI5</accession>
<feature type="compositionally biased region" description="Basic and acidic residues" evidence="1">
    <location>
        <begin position="1548"/>
        <end position="1560"/>
    </location>
</feature>
<feature type="compositionally biased region" description="Basic residues" evidence="1">
    <location>
        <begin position="587"/>
        <end position="597"/>
    </location>
</feature>
<dbReference type="InterPro" id="IPR021386">
    <property type="entry name" value="SPP41_DUF3020"/>
</dbReference>
<feature type="compositionally biased region" description="Basic residues" evidence="1">
    <location>
        <begin position="354"/>
        <end position="372"/>
    </location>
</feature>
<feature type="region of interest" description="Disordered" evidence="1">
    <location>
        <begin position="307"/>
        <end position="380"/>
    </location>
</feature>
<protein>
    <submittedName>
        <fullName evidence="3">LAME_0H11122g1_1</fullName>
    </submittedName>
</protein>
<feature type="compositionally biased region" description="Basic and acidic residues" evidence="1">
    <location>
        <begin position="224"/>
        <end position="233"/>
    </location>
</feature>
<feature type="compositionally biased region" description="Polar residues" evidence="1">
    <location>
        <begin position="264"/>
        <end position="284"/>
    </location>
</feature>